<protein>
    <submittedName>
        <fullName evidence="5">Fe-S cluster assembly ABC transporter ATPase</fullName>
    </submittedName>
</protein>
<organism evidence="5 6">
    <name type="scientific">Lacticaseibacillus nasuensis JCM 17158</name>
    <dbReference type="NCBI Taxonomy" id="1291734"/>
    <lineage>
        <taxon>Bacteria</taxon>
        <taxon>Bacillati</taxon>
        <taxon>Bacillota</taxon>
        <taxon>Bacilli</taxon>
        <taxon>Lactobacillales</taxon>
        <taxon>Lactobacillaceae</taxon>
        <taxon>Lacticaseibacillus</taxon>
    </lineage>
</organism>
<evidence type="ECO:0000256" key="3">
    <source>
        <dbReference type="ARBA" id="ARBA00022840"/>
    </source>
</evidence>
<keyword evidence="6" id="KW-1185">Reference proteome</keyword>
<dbReference type="STRING" id="1291734.FD02_GL000735"/>
<reference evidence="5 6" key="1">
    <citation type="journal article" date="2015" name="Genome Announc.">
        <title>Expanding the biotechnology potential of lactobacilli through comparative genomics of 213 strains and associated genera.</title>
        <authorList>
            <person name="Sun Z."/>
            <person name="Harris H.M."/>
            <person name="McCann A."/>
            <person name="Guo C."/>
            <person name="Argimon S."/>
            <person name="Zhang W."/>
            <person name="Yang X."/>
            <person name="Jeffery I.B."/>
            <person name="Cooney J.C."/>
            <person name="Kagawa T.F."/>
            <person name="Liu W."/>
            <person name="Song Y."/>
            <person name="Salvetti E."/>
            <person name="Wrobel A."/>
            <person name="Rasinkangas P."/>
            <person name="Parkhill J."/>
            <person name="Rea M.C."/>
            <person name="O'Sullivan O."/>
            <person name="Ritari J."/>
            <person name="Douillard F.P."/>
            <person name="Paul Ross R."/>
            <person name="Yang R."/>
            <person name="Briner A.E."/>
            <person name="Felis G.E."/>
            <person name="de Vos W.M."/>
            <person name="Barrangou R."/>
            <person name="Klaenhammer T.R."/>
            <person name="Caufield P.W."/>
            <person name="Cui Y."/>
            <person name="Zhang H."/>
            <person name="O'Toole P.W."/>
        </authorList>
    </citation>
    <scope>NUCLEOTIDE SEQUENCE [LARGE SCALE GENOMIC DNA]</scope>
    <source>
        <strain evidence="5 6">JCM 17158</strain>
    </source>
</reference>
<comment type="similarity">
    <text evidence="1">Belongs to the ABC transporter superfamily. Ycf16 family.</text>
</comment>
<evidence type="ECO:0000313" key="5">
    <source>
        <dbReference type="EMBL" id="KRK74140.1"/>
    </source>
</evidence>
<dbReference type="PROSITE" id="PS50893">
    <property type="entry name" value="ABC_TRANSPORTER_2"/>
    <property type="match status" value="1"/>
</dbReference>
<dbReference type="Proteomes" id="UP000051804">
    <property type="component" value="Unassembled WGS sequence"/>
</dbReference>
<dbReference type="GO" id="GO:0016887">
    <property type="term" value="F:ATP hydrolysis activity"/>
    <property type="evidence" value="ECO:0007669"/>
    <property type="project" value="InterPro"/>
</dbReference>
<dbReference type="PROSITE" id="PS00211">
    <property type="entry name" value="ABC_TRANSPORTER_1"/>
    <property type="match status" value="1"/>
</dbReference>
<dbReference type="PANTHER" id="PTHR43204:SF1">
    <property type="entry name" value="ABC TRANSPORTER I FAMILY MEMBER 6, CHLOROPLASTIC"/>
    <property type="match status" value="1"/>
</dbReference>
<evidence type="ECO:0000313" key="6">
    <source>
        <dbReference type="Proteomes" id="UP000051804"/>
    </source>
</evidence>
<comment type="caution">
    <text evidence="5">The sequence shown here is derived from an EMBL/GenBank/DDBJ whole genome shotgun (WGS) entry which is preliminary data.</text>
</comment>
<dbReference type="InterPro" id="IPR027417">
    <property type="entry name" value="P-loop_NTPase"/>
</dbReference>
<feature type="domain" description="ABC transporter" evidence="4">
    <location>
        <begin position="6"/>
        <end position="252"/>
    </location>
</feature>
<evidence type="ECO:0000256" key="1">
    <source>
        <dbReference type="ARBA" id="ARBA00006216"/>
    </source>
</evidence>
<dbReference type="PANTHER" id="PTHR43204">
    <property type="entry name" value="ABC TRANSPORTER I FAMILY MEMBER 6, CHLOROPLASTIC"/>
    <property type="match status" value="1"/>
</dbReference>
<dbReference type="GO" id="GO:0005524">
    <property type="term" value="F:ATP binding"/>
    <property type="evidence" value="ECO:0007669"/>
    <property type="project" value="UniProtKB-KW"/>
</dbReference>
<evidence type="ECO:0000259" key="4">
    <source>
        <dbReference type="PROSITE" id="PS50893"/>
    </source>
</evidence>
<dbReference type="Pfam" id="PF00005">
    <property type="entry name" value="ABC_tran"/>
    <property type="match status" value="1"/>
</dbReference>
<gene>
    <name evidence="5" type="ORF">FD02_GL000735</name>
</gene>
<dbReference type="AlphaFoldDB" id="A0A0R1JSR9"/>
<dbReference type="SUPFAM" id="SSF52540">
    <property type="entry name" value="P-loop containing nucleoside triphosphate hydrolases"/>
    <property type="match status" value="1"/>
</dbReference>
<proteinExistence type="inferred from homology"/>
<keyword evidence="2" id="KW-0547">Nucleotide-binding</keyword>
<dbReference type="NCBIfam" id="TIGR01978">
    <property type="entry name" value="sufC"/>
    <property type="match status" value="1"/>
</dbReference>
<accession>A0A0R1JSR9</accession>
<dbReference type="InterPro" id="IPR010230">
    <property type="entry name" value="FeS-cluster_ATPase_SufC"/>
</dbReference>
<keyword evidence="3" id="KW-0067">ATP-binding</keyword>
<name>A0A0R1JSR9_9LACO</name>
<sequence length="257" mass="28147">MAVTTLEITDLHVKVKAEPTHPEILRGVNLVVHTGEIHALMGPNGNGKSTLAETIMGNPAYEVTQGDIRIDGQSLLDMPVDARARLGLFLGMQYPAEIAGVTNAEFIRAAINARRADDDQVPIMQFLKELDATMATLEMPEDMADRYLNQGFSGGEKKRNEILQLMMIKPHFALLDEIDSGLDIDALRIVSKGVNSLRGPEFGSLIITHYQRLLDYIVPDFVHVMKDGEIIETGGADLAKELEKTGYEHLKGGVGNA</sequence>
<dbReference type="InterPro" id="IPR003439">
    <property type="entry name" value="ABC_transporter-like_ATP-bd"/>
</dbReference>
<dbReference type="EMBL" id="AZDJ01000001">
    <property type="protein sequence ID" value="KRK74140.1"/>
    <property type="molecule type" value="Genomic_DNA"/>
</dbReference>
<dbReference type="PATRIC" id="fig|1291734.4.peg.761"/>
<dbReference type="CDD" id="cd03217">
    <property type="entry name" value="ABC_FeS_Assembly"/>
    <property type="match status" value="1"/>
</dbReference>
<dbReference type="InterPro" id="IPR017871">
    <property type="entry name" value="ABC_transporter-like_CS"/>
</dbReference>
<evidence type="ECO:0000256" key="2">
    <source>
        <dbReference type="ARBA" id="ARBA00022741"/>
    </source>
</evidence>
<dbReference type="Gene3D" id="3.40.50.300">
    <property type="entry name" value="P-loop containing nucleotide triphosphate hydrolases"/>
    <property type="match status" value="1"/>
</dbReference>